<gene>
    <name evidence="2" type="ORF">UFOPK2342_00508</name>
    <name evidence="3" type="ORF">UFOPK2423_01783</name>
    <name evidence="4" type="ORF">UFOPK3266_00830</name>
    <name evidence="5" type="ORF">UFOPK4367_01157</name>
</gene>
<protein>
    <submittedName>
        <fullName evidence="2">Unannotated protein</fullName>
    </submittedName>
</protein>
<sequence>MRFADDFLIESDRLSIFAVNPTEYRKLAVDRADPTLWVDRNVTNPHHYLIDNAGPLPFRIPRVTKDPSLVPYLLRMAVLKSSRVIIGSAGFHDGPDENGMIEIGLEIVGEYQGQGLAQELLSAMWDWVVHDSRVQMLRYTVSPENAPSQAIIKKFGFAHVGSQIDEEDGPEDIYAMPVEEYRRLRAI</sequence>
<dbReference type="PANTHER" id="PTHR43792">
    <property type="entry name" value="GNAT FAMILY, PUTATIVE (AFU_ORTHOLOGUE AFUA_3G00765)-RELATED-RELATED"/>
    <property type="match status" value="1"/>
</dbReference>
<dbReference type="Gene3D" id="3.40.630.30">
    <property type="match status" value="1"/>
</dbReference>
<evidence type="ECO:0000313" key="5">
    <source>
        <dbReference type="EMBL" id="CAB5077141.1"/>
    </source>
</evidence>
<dbReference type="PANTHER" id="PTHR43792:SF13">
    <property type="entry name" value="ACETYLTRANSFERASE"/>
    <property type="match status" value="1"/>
</dbReference>
<dbReference type="EMBL" id="CAFBRC010000085">
    <property type="protein sequence ID" value="CAB5077141.1"/>
    <property type="molecule type" value="Genomic_DNA"/>
</dbReference>
<evidence type="ECO:0000259" key="1">
    <source>
        <dbReference type="PROSITE" id="PS51186"/>
    </source>
</evidence>
<dbReference type="InterPro" id="IPR016181">
    <property type="entry name" value="Acyl_CoA_acyltransferase"/>
</dbReference>
<evidence type="ECO:0000313" key="3">
    <source>
        <dbReference type="EMBL" id="CAB4712041.1"/>
    </source>
</evidence>
<feature type="domain" description="N-acetyltransferase" evidence="1">
    <location>
        <begin position="22"/>
        <end position="179"/>
    </location>
</feature>
<name>A0A6J6MGN0_9ZZZZ</name>
<dbReference type="EMBL" id="CAFBAA010000018">
    <property type="protein sequence ID" value="CAB4843209.1"/>
    <property type="molecule type" value="Genomic_DNA"/>
</dbReference>
<dbReference type="InterPro" id="IPR051531">
    <property type="entry name" value="N-acetyltransferase"/>
</dbReference>
<evidence type="ECO:0000313" key="2">
    <source>
        <dbReference type="EMBL" id="CAB4672044.1"/>
    </source>
</evidence>
<dbReference type="EMBL" id="CAEZXN010000089">
    <property type="protein sequence ID" value="CAB4712041.1"/>
    <property type="molecule type" value="Genomic_DNA"/>
</dbReference>
<dbReference type="GO" id="GO:0016747">
    <property type="term" value="F:acyltransferase activity, transferring groups other than amino-acyl groups"/>
    <property type="evidence" value="ECO:0007669"/>
    <property type="project" value="InterPro"/>
</dbReference>
<organism evidence="2">
    <name type="scientific">freshwater metagenome</name>
    <dbReference type="NCBI Taxonomy" id="449393"/>
    <lineage>
        <taxon>unclassified sequences</taxon>
        <taxon>metagenomes</taxon>
        <taxon>ecological metagenomes</taxon>
    </lineage>
</organism>
<dbReference type="Pfam" id="PF13302">
    <property type="entry name" value="Acetyltransf_3"/>
    <property type="match status" value="1"/>
</dbReference>
<reference evidence="2" key="1">
    <citation type="submission" date="2020-05" db="EMBL/GenBank/DDBJ databases">
        <authorList>
            <person name="Chiriac C."/>
            <person name="Salcher M."/>
            <person name="Ghai R."/>
            <person name="Kavagutti S V."/>
        </authorList>
    </citation>
    <scope>NUCLEOTIDE SEQUENCE</scope>
</reference>
<dbReference type="SUPFAM" id="SSF55729">
    <property type="entry name" value="Acyl-CoA N-acyltransferases (Nat)"/>
    <property type="match status" value="1"/>
</dbReference>
<dbReference type="PROSITE" id="PS51186">
    <property type="entry name" value="GNAT"/>
    <property type="match status" value="1"/>
</dbReference>
<evidence type="ECO:0000313" key="4">
    <source>
        <dbReference type="EMBL" id="CAB4843209.1"/>
    </source>
</evidence>
<dbReference type="EMBL" id="CAEZXB010000006">
    <property type="protein sequence ID" value="CAB4672044.1"/>
    <property type="molecule type" value="Genomic_DNA"/>
</dbReference>
<accession>A0A6J6MGN0</accession>
<dbReference type="AlphaFoldDB" id="A0A6J6MGN0"/>
<dbReference type="InterPro" id="IPR000182">
    <property type="entry name" value="GNAT_dom"/>
</dbReference>
<proteinExistence type="predicted"/>
<dbReference type="CDD" id="cd04301">
    <property type="entry name" value="NAT_SF"/>
    <property type="match status" value="1"/>
</dbReference>